<name>A0A1D1YRV9_9ARAE</name>
<keyword evidence="1" id="KW-0805">Transcription regulation</keyword>
<dbReference type="GO" id="GO:0035101">
    <property type="term" value="C:FACT complex"/>
    <property type="evidence" value="ECO:0007669"/>
    <property type="project" value="UniProtKB-UniRule"/>
</dbReference>
<proteinExistence type="inferred from homology"/>
<dbReference type="GO" id="GO:0006260">
    <property type="term" value="P:DNA replication"/>
    <property type="evidence" value="ECO:0007669"/>
    <property type="project" value="UniProtKB-KW"/>
</dbReference>
<feature type="domain" description="FACT complex subunit SPT16 N-terminal lobe" evidence="2">
    <location>
        <begin position="1"/>
        <end position="200"/>
    </location>
</feature>
<reference evidence="3" key="1">
    <citation type="submission" date="2015-07" db="EMBL/GenBank/DDBJ databases">
        <title>Transcriptome Assembly of Anthurium amnicola.</title>
        <authorList>
            <person name="Suzuki J."/>
        </authorList>
    </citation>
    <scope>NUCLEOTIDE SEQUENCE</scope>
</reference>
<keyword evidence="1" id="KW-0234">DNA repair</keyword>
<dbReference type="SMART" id="SM01285">
    <property type="entry name" value="FACT-Spt16_Nlob"/>
    <property type="match status" value="1"/>
</dbReference>
<comment type="subcellular location">
    <subcellularLocation>
        <location evidence="1">Nucleus</location>
    </subcellularLocation>
    <subcellularLocation>
        <location evidence="1">Chromosome</location>
    </subcellularLocation>
</comment>
<gene>
    <name evidence="3" type="primary">SPT16_6</name>
    <name evidence="3" type="ORF">g.29023</name>
</gene>
<sequence>MNLRKIQKRLRALYKSWFKHRDKLWGGVDVLVVSTGARPSSRPAPKSAAFFSWLLGCNLPSTTAIFTPLQIHFLCTESGRVRQLEALRPAACMAVGADLTVFASLAAHQEHVEEFLRGVIDQTQREVASCSAVRSRWTPAGRGDQESGEDREYPVITAGYIADELPEWEEDPFDCDEAWRKKKLAARGFRLAWKDVTLGFSTLARIKGQRQAKKVLEGGETQVTDAPEEEAAQEEKVLVDELEGGGADLGMSGDAEKLVPEGGAEETGKMEDMAAICTWEEVPGCEGSQEDEEDIRKTVGGLDLGGEWVLVGDYEF</sequence>
<keyword evidence="1" id="KW-0158">Chromosome</keyword>
<dbReference type="InterPro" id="IPR029149">
    <property type="entry name" value="Creatin/AminoP/Spt16_N"/>
</dbReference>
<keyword evidence="1" id="KW-0539">Nucleus</keyword>
<dbReference type="PANTHER" id="PTHR13980:SF21">
    <property type="entry name" value="FACT COMPLEX SUBUNIT"/>
    <property type="match status" value="1"/>
</dbReference>
<dbReference type="Gene3D" id="3.40.350.10">
    <property type="entry name" value="Creatinase/prolidase N-terminal domain"/>
    <property type="match status" value="1"/>
</dbReference>
<dbReference type="InterPro" id="IPR040258">
    <property type="entry name" value="Spt16"/>
</dbReference>
<evidence type="ECO:0000256" key="1">
    <source>
        <dbReference type="RuleBase" id="RU367052"/>
    </source>
</evidence>
<accession>A0A1D1YRV9</accession>
<dbReference type="GO" id="GO:0031491">
    <property type="term" value="F:nucleosome binding"/>
    <property type="evidence" value="ECO:0007669"/>
    <property type="project" value="TreeGrafter"/>
</dbReference>
<dbReference type="AlphaFoldDB" id="A0A1D1YRV9"/>
<dbReference type="Pfam" id="PF14826">
    <property type="entry name" value="FACT-Spt16_Nlob"/>
    <property type="match status" value="1"/>
</dbReference>
<organism evidence="3">
    <name type="scientific">Anthurium amnicola</name>
    <dbReference type="NCBI Taxonomy" id="1678845"/>
    <lineage>
        <taxon>Eukaryota</taxon>
        <taxon>Viridiplantae</taxon>
        <taxon>Streptophyta</taxon>
        <taxon>Embryophyta</taxon>
        <taxon>Tracheophyta</taxon>
        <taxon>Spermatophyta</taxon>
        <taxon>Magnoliopsida</taxon>
        <taxon>Liliopsida</taxon>
        <taxon>Araceae</taxon>
        <taxon>Pothoideae</taxon>
        <taxon>Potheae</taxon>
        <taxon>Anthurium</taxon>
    </lineage>
</organism>
<evidence type="ECO:0000313" key="3">
    <source>
        <dbReference type="EMBL" id="JAT57349.1"/>
    </source>
</evidence>
<comment type="subunit">
    <text evidence="1">Component of the FACT complex.</text>
</comment>
<dbReference type="PANTHER" id="PTHR13980">
    <property type="entry name" value="CDC68 RELATED"/>
    <property type="match status" value="1"/>
</dbReference>
<dbReference type="GO" id="GO:0006368">
    <property type="term" value="P:transcription elongation by RNA polymerase II"/>
    <property type="evidence" value="ECO:0007669"/>
    <property type="project" value="TreeGrafter"/>
</dbReference>
<keyword evidence="1" id="KW-0235">DNA replication</keyword>
<keyword evidence="1" id="KW-0227">DNA damage</keyword>
<keyword evidence="1" id="KW-0804">Transcription</keyword>
<protein>
    <recommendedName>
        <fullName evidence="1">FACT complex subunit</fullName>
    </recommendedName>
</protein>
<comment type="function">
    <text evidence="1">Component of the FACT complex, a general chromatin factor that acts to reorganize nucleosomes. The FACT complex is involved in multiple processes that require DNA as a template such as mRNA elongation, DNA replication and DNA repair. During transcription elongation the FACT complex acts as a histone chaperone that both destabilizes and restores nucleosomal structure. It facilitates the passage of RNA polymerase II and transcription by promoting the dissociation of one histone H2A-H2B dimer from the nucleosome, then subsequently promotes the reestablishment of the nucleosome following the passage of RNA polymerase II.</text>
</comment>
<comment type="similarity">
    <text evidence="1">Belongs to the peptidase M24 family. SPT16 subfamily.</text>
</comment>
<dbReference type="EMBL" id="GDJX01010587">
    <property type="protein sequence ID" value="JAT57349.1"/>
    <property type="molecule type" value="Transcribed_RNA"/>
</dbReference>
<dbReference type="InterPro" id="IPR029148">
    <property type="entry name" value="FACT-SPT16_Nlobe"/>
</dbReference>
<dbReference type="GO" id="GO:0006281">
    <property type="term" value="P:DNA repair"/>
    <property type="evidence" value="ECO:0007669"/>
    <property type="project" value="UniProtKB-UniRule"/>
</dbReference>
<evidence type="ECO:0000259" key="2">
    <source>
        <dbReference type="SMART" id="SM01285"/>
    </source>
</evidence>